<evidence type="ECO:0000313" key="4">
    <source>
        <dbReference type="Proteomes" id="UP000321258"/>
    </source>
</evidence>
<proteinExistence type="predicted"/>
<dbReference type="EMBL" id="BJZT01000069">
    <property type="protein sequence ID" value="GEP01920.1"/>
    <property type="molecule type" value="Genomic_DNA"/>
</dbReference>
<name>A0A512IW16_9HYPH</name>
<dbReference type="InterPro" id="IPR002611">
    <property type="entry name" value="IstB_ATP-bd"/>
</dbReference>
<dbReference type="Proteomes" id="UP000321258">
    <property type="component" value="Unassembled WGS sequence"/>
</dbReference>
<keyword evidence="4" id="KW-1185">Reference proteome</keyword>
<protein>
    <recommendedName>
        <fullName evidence="2">IstB-like ATP-binding domain-containing protein</fullName>
    </recommendedName>
</protein>
<dbReference type="Pfam" id="PF01695">
    <property type="entry name" value="IstB_IS21"/>
    <property type="match status" value="1"/>
</dbReference>
<evidence type="ECO:0000256" key="1">
    <source>
        <dbReference type="SAM" id="MobiDB-lite"/>
    </source>
</evidence>
<organism evidence="3 4">
    <name type="scientific">Methylobacterium haplocladii</name>
    <dbReference type="NCBI Taxonomy" id="1176176"/>
    <lineage>
        <taxon>Bacteria</taxon>
        <taxon>Pseudomonadati</taxon>
        <taxon>Pseudomonadota</taxon>
        <taxon>Alphaproteobacteria</taxon>
        <taxon>Hyphomicrobiales</taxon>
        <taxon>Methylobacteriaceae</taxon>
        <taxon>Methylobacterium</taxon>
    </lineage>
</organism>
<sequence length="79" mass="8760">MARSQKIRAPYSSSRCRRNKASFSLPPGYTRTKPVKKTHIALALGLGACQKGFSVAFTTAASLVKQLLEARNARRLRRL</sequence>
<dbReference type="GO" id="GO:0005524">
    <property type="term" value="F:ATP binding"/>
    <property type="evidence" value="ECO:0007669"/>
    <property type="project" value="InterPro"/>
</dbReference>
<evidence type="ECO:0000259" key="2">
    <source>
        <dbReference type="Pfam" id="PF01695"/>
    </source>
</evidence>
<dbReference type="AlphaFoldDB" id="A0A512IW16"/>
<comment type="caution">
    <text evidence="3">The sequence shown here is derived from an EMBL/GenBank/DDBJ whole genome shotgun (WGS) entry which is preliminary data.</text>
</comment>
<accession>A0A512IW16</accession>
<feature type="region of interest" description="Disordered" evidence="1">
    <location>
        <begin position="1"/>
        <end position="29"/>
    </location>
</feature>
<reference evidence="3 4" key="1">
    <citation type="submission" date="2019-07" db="EMBL/GenBank/DDBJ databases">
        <title>Whole genome shotgun sequence of Methylobacterium haplocladii NBRC 107714.</title>
        <authorList>
            <person name="Hosoyama A."/>
            <person name="Uohara A."/>
            <person name="Ohji S."/>
            <person name="Ichikawa N."/>
        </authorList>
    </citation>
    <scope>NUCLEOTIDE SEQUENCE [LARGE SCALE GENOMIC DNA]</scope>
    <source>
        <strain evidence="3 4">NBRC 107714</strain>
    </source>
</reference>
<gene>
    <name evidence="3" type="ORF">MHA02_43070</name>
</gene>
<feature type="domain" description="IstB-like ATP-binding" evidence="2">
    <location>
        <begin position="35"/>
        <end position="76"/>
    </location>
</feature>
<evidence type="ECO:0000313" key="3">
    <source>
        <dbReference type="EMBL" id="GEP01920.1"/>
    </source>
</evidence>